<dbReference type="PANTHER" id="PTHR23088">
    <property type="entry name" value="NITRILASE-RELATED"/>
    <property type="match status" value="1"/>
</dbReference>
<evidence type="ECO:0000256" key="1">
    <source>
        <dbReference type="ARBA" id="ARBA00010613"/>
    </source>
</evidence>
<comment type="caution">
    <text evidence="3">The sequence shown here is derived from an EMBL/GenBank/DDBJ whole genome shotgun (WGS) entry which is preliminary data.</text>
</comment>
<dbReference type="Pfam" id="PF00795">
    <property type="entry name" value="CN_hydrolase"/>
    <property type="match status" value="1"/>
</dbReference>
<dbReference type="GO" id="GO:0016787">
    <property type="term" value="F:hydrolase activity"/>
    <property type="evidence" value="ECO:0007669"/>
    <property type="project" value="UniProtKB-KW"/>
</dbReference>
<gene>
    <name evidence="3" type="ORF">GCM10008967_38970</name>
</gene>
<proteinExistence type="inferred from homology"/>
<dbReference type="Gene3D" id="3.60.110.10">
    <property type="entry name" value="Carbon-nitrogen hydrolase"/>
    <property type="match status" value="1"/>
</dbReference>
<evidence type="ECO:0000259" key="2">
    <source>
        <dbReference type="PROSITE" id="PS50263"/>
    </source>
</evidence>
<dbReference type="InterPro" id="IPR003010">
    <property type="entry name" value="C-N_Hydrolase"/>
</dbReference>
<organism evidence="3 4">
    <name type="scientific">Bacillus carboniphilus</name>
    <dbReference type="NCBI Taxonomy" id="86663"/>
    <lineage>
        <taxon>Bacteria</taxon>
        <taxon>Bacillati</taxon>
        <taxon>Bacillota</taxon>
        <taxon>Bacilli</taxon>
        <taxon>Bacillales</taxon>
        <taxon>Bacillaceae</taxon>
        <taxon>Bacillus</taxon>
    </lineage>
</organism>
<sequence>MKIGCIQMDIAFGNPEENFSEVEKWVRKGAESGHDLLVLPELWTTGYDLTRLDEIADKEAKTSIDFLKKLAAKWKVHLVAGSVANETEGGVENTLLVINNQGEHIKSYSKLHLFKLMDEHLHLKAGVEDGHFELEGLPSAGFICYDIRFPEWLRKHVVEGAQVLYVVAEWPLPRIEHWKNLLVTRAIENQAFVIACNRVGEDPANTFGGHSLIINPWGEILAEGGTEEGIVSADVDFSTINDIRKRIPIFDDRRPDLY</sequence>
<keyword evidence="4" id="KW-1185">Reference proteome</keyword>
<feature type="domain" description="CN hydrolase" evidence="2">
    <location>
        <begin position="1"/>
        <end position="237"/>
    </location>
</feature>
<dbReference type="InterPro" id="IPR036526">
    <property type="entry name" value="C-N_Hydrolase_sf"/>
</dbReference>
<comment type="similarity">
    <text evidence="1">Belongs to the carbon-nitrogen hydrolase superfamily. NIT1/NIT2 family.</text>
</comment>
<reference evidence="4" key="1">
    <citation type="journal article" date="2019" name="Int. J. Syst. Evol. Microbiol.">
        <title>The Global Catalogue of Microorganisms (GCM) 10K type strain sequencing project: providing services to taxonomists for standard genome sequencing and annotation.</title>
        <authorList>
            <consortium name="The Broad Institute Genomics Platform"/>
            <consortium name="The Broad Institute Genome Sequencing Center for Infectious Disease"/>
            <person name="Wu L."/>
            <person name="Ma J."/>
        </authorList>
    </citation>
    <scope>NUCLEOTIDE SEQUENCE [LARGE SCALE GENOMIC DNA]</scope>
    <source>
        <strain evidence="4">JCM 9731</strain>
    </source>
</reference>
<dbReference type="CDD" id="cd07583">
    <property type="entry name" value="nitrilase_5"/>
    <property type="match status" value="1"/>
</dbReference>
<dbReference type="PANTHER" id="PTHR23088:SF27">
    <property type="entry name" value="DEAMINATED GLUTATHIONE AMIDASE"/>
    <property type="match status" value="1"/>
</dbReference>
<accession>A0ABP3GIH5</accession>
<dbReference type="EMBL" id="BAAADJ010000063">
    <property type="protein sequence ID" value="GAA0344769.1"/>
    <property type="molecule type" value="Genomic_DNA"/>
</dbReference>
<dbReference type="RefSeq" id="WP_343803012.1">
    <property type="nucleotide sequence ID" value="NZ_BAAADJ010000063.1"/>
</dbReference>
<name>A0ABP3GIH5_9BACI</name>
<keyword evidence="3" id="KW-0378">Hydrolase</keyword>
<dbReference type="Proteomes" id="UP001500782">
    <property type="component" value="Unassembled WGS sequence"/>
</dbReference>
<evidence type="ECO:0000313" key="3">
    <source>
        <dbReference type="EMBL" id="GAA0344769.1"/>
    </source>
</evidence>
<evidence type="ECO:0000313" key="4">
    <source>
        <dbReference type="Proteomes" id="UP001500782"/>
    </source>
</evidence>
<dbReference type="SUPFAM" id="SSF56317">
    <property type="entry name" value="Carbon-nitrogen hydrolase"/>
    <property type="match status" value="1"/>
</dbReference>
<protein>
    <submittedName>
        <fullName evidence="3">Carbon-nitrogen family hydrolase</fullName>
    </submittedName>
</protein>
<dbReference type="PROSITE" id="PS50263">
    <property type="entry name" value="CN_HYDROLASE"/>
    <property type="match status" value="1"/>
</dbReference>